<feature type="region of interest" description="Disordered" evidence="1">
    <location>
        <begin position="734"/>
        <end position="766"/>
    </location>
</feature>
<feature type="compositionally biased region" description="Polar residues" evidence="1">
    <location>
        <begin position="520"/>
        <end position="531"/>
    </location>
</feature>
<feature type="region of interest" description="Disordered" evidence="1">
    <location>
        <begin position="327"/>
        <end position="371"/>
    </location>
</feature>
<reference evidence="3" key="1">
    <citation type="submission" date="2018-11" db="EMBL/GenBank/DDBJ databases">
        <authorList>
            <person name="Alioto T."/>
            <person name="Alioto T."/>
        </authorList>
    </citation>
    <scope>NUCLEOTIDE SEQUENCE</scope>
</reference>
<evidence type="ECO:0000256" key="1">
    <source>
        <dbReference type="SAM" id="MobiDB-lite"/>
    </source>
</evidence>
<keyword evidence="4" id="KW-1185">Reference proteome</keyword>
<dbReference type="GO" id="GO:0006974">
    <property type="term" value="P:DNA damage response"/>
    <property type="evidence" value="ECO:0007669"/>
    <property type="project" value="UniProtKB-ARBA"/>
</dbReference>
<dbReference type="SMART" id="SM00731">
    <property type="entry name" value="SprT"/>
    <property type="match status" value="1"/>
</dbReference>
<feature type="compositionally biased region" description="Polar residues" evidence="1">
    <location>
        <begin position="588"/>
        <end position="597"/>
    </location>
</feature>
<organism evidence="3 4">
    <name type="scientific">Mytilus galloprovincialis</name>
    <name type="common">Mediterranean mussel</name>
    <dbReference type="NCBI Taxonomy" id="29158"/>
    <lineage>
        <taxon>Eukaryota</taxon>
        <taxon>Metazoa</taxon>
        <taxon>Spiralia</taxon>
        <taxon>Lophotrochozoa</taxon>
        <taxon>Mollusca</taxon>
        <taxon>Bivalvia</taxon>
        <taxon>Autobranchia</taxon>
        <taxon>Pteriomorphia</taxon>
        <taxon>Mytilida</taxon>
        <taxon>Mytiloidea</taxon>
        <taxon>Mytilidae</taxon>
        <taxon>Mytilinae</taxon>
        <taxon>Mytilus</taxon>
    </lineage>
</organism>
<dbReference type="PANTHER" id="PTHR23099:SF0">
    <property type="entry name" value="GERM CELL NUCLEAR ACIDIC PROTEIN"/>
    <property type="match status" value="1"/>
</dbReference>
<feature type="region of interest" description="Disordered" evidence="1">
    <location>
        <begin position="35"/>
        <end position="147"/>
    </location>
</feature>
<dbReference type="Proteomes" id="UP000596742">
    <property type="component" value="Unassembled WGS sequence"/>
</dbReference>
<dbReference type="Pfam" id="PF10263">
    <property type="entry name" value="SprT-like"/>
    <property type="match status" value="1"/>
</dbReference>
<feature type="compositionally biased region" description="Basic and acidic residues" evidence="1">
    <location>
        <begin position="58"/>
        <end position="69"/>
    </location>
</feature>
<dbReference type="AlphaFoldDB" id="A0A8B6F015"/>
<accession>A0A8B6F015</accession>
<feature type="compositionally biased region" description="Basic residues" evidence="1">
    <location>
        <begin position="39"/>
        <end position="50"/>
    </location>
</feature>
<dbReference type="InterPro" id="IPR006640">
    <property type="entry name" value="SprT-like_domain"/>
</dbReference>
<protein>
    <recommendedName>
        <fullName evidence="2">SprT-like domain-containing protein</fullName>
    </recommendedName>
</protein>
<dbReference type="OrthoDB" id="20772at2759"/>
<sequence length="1053" mass="119195">MEPKDELDVSAMFQKMGSKLGWFQYKDMDSALHTLSNSTKKKSSKSRRRKEYSEDGEDQSKSAQKEKKNTKIRKRKEIGQTKLSFSSESPLKDIKGNSMEENVHLSHSSDEFKIPLRRTPGSTDLTRKSRKSKKDKENEEQNPVFGKEEKITKCSDKSIILQNSMENSANVHSYHKSCTSSPKSDFLDLGVPVQESTRIHSRASIDTMLDTPDVSLGLFQQGNGSDQISSSKNHSYKDLNIMKSGKKRVSIGHFQQILYREQTENNTNLCSKLQNLDLTNNSDGEQVSSTNQTDLYKTAMSQKLNDVQNTNSLNSIEKSRKSVYFDARTGDSSSSSSSFTELSPPDNKQYKSLNSSNSSAKNHNKRSDGEEFSSFEVADISIQTSTSRNIYPSKLKNEISCSGSDSSDFVEVHDVSLQTSINNDCSFKTYDENCSERSSSVSDSNTSCSFVEVQDISSQADVKSCHDKSETSLPSQDKSGNLSPRTNSKNKTIFFDAESDFEDISINDDKVVSKDKQEMSRNLISSGSYNFSSDDDSESNCEEKPKKQENVGSIFSSDEEEDLVINTYIDKKKVRKDSSEQEPVSGRMDNQSELSNETSDHSQEQKQRSRIDTILSDSEDECFKDAVENESKNNWRSQTIDSDSSSDDQLEDFFKKMKSKKPEPVTMEEESDDSLYSFIVDVCDITSSEDERDEDYLPVVFNDSSDESDDDLYTTPLPDLAKRSRKKVNTVEVISSDTDEELPNIEKPKPKRQPSKTPKREDVFKTPKTEDVASKINRGNNPYDKPVKKFSFLKSLSNSIPTELCNPDALRYINSFAKTKEELTAKLFKFYNETIFDCKLPSNLSIVWNKRLLKTAGYCVNKTTREAVNKTTREAVNKTTREAVKTCQIELSIKVCDSAERTRDTLIHELCHAAVWLLNGLKDGHGPYWKYWASKANKVHPEIAVVTRCHSYKIQTKYKYQCVDCKYEVGRHSKSLDTKRFICGKCKGAFVLLDKYGKPANQATNKDGTAKTPNKFALFVKENYKEIKKRNNSMKHGEVMSVLSKEFAKQKLS</sequence>
<feature type="region of interest" description="Disordered" evidence="1">
    <location>
        <begin position="461"/>
        <end position="488"/>
    </location>
</feature>
<evidence type="ECO:0000313" key="3">
    <source>
        <dbReference type="EMBL" id="VDI41739.1"/>
    </source>
</evidence>
<feature type="domain" description="SprT-like" evidence="2">
    <location>
        <begin position="821"/>
        <end position="993"/>
    </location>
</feature>
<name>A0A8B6F015_MYTGA</name>
<comment type="caution">
    <text evidence="3">The sequence shown here is derived from an EMBL/GenBank/DDBJ whole genome shotgun (WGS) entry which is preliminary data.</text>
</comment>
<feature type="compositionally biased region" description="Basic and acidic residues" evidence="1">
    <location>
        <begin position="598"/>
        <end position="611"/>
    </location>
</feature>
<dbReference type="GO" id="GO:0005634">
    <property type="term" value="C:nucleus"/>
    <property type="evidence" value="ECO:0007669"/>
    <property type="project" value="TreeGrafter"/>
</dbReference>
<feature type="region of interest" description="Disordered" evidence="1">
    <location>
        <begin position="573"/>
        <end position="649"/>
    </location>
</feature>
<feature type="compositionally biased region" description="Basic and acidic residues" evidence="1">
    <location>
        <begin position="621"/>
        <end position="633"/>
    </location>
</feature>
<dbReference type="EMBL" id="UYJE01005939">
    <property type="protein sequence ID" value="VDI41739.1"/>
    <property type="molecule type" value="Genomic_DNA"/>
</dbReference>
<feature type="compositionally biased region" description="Basic and acidic residues" evidence="1">
    <location>
        <begin position="101"/>
        <end position="114"/>
    </location>
</feature>
<dbReference type="Pfam" id="PF17283">
    <property type="entry name" value="Zn_ribbon_SprT"/>
    <property type="match status" value="1"/>
</dbReference>
<feature type="region of interest" description="Disordered" evidence="1">
    <location>
        <begin position="514"/>
        <end position="558"/>
    </location>
</feature>
<feature type="compositionally biased region" description="Low complexity" evidence="1">
    <location>
        <begin position="350"/>
        <end position="361"/>
    </location>
</feature>
<gene>
    <name evidence="3" type="ORF">MGAL_10B076190</name>
</gene>
<evidence type="ECO:0000259" key="2">
    <source>
        <dbReference type="SMART" id="SM00731"/>
    </source>
</evidence>
<dbReference type="CDD" id="cd00084">
    <property type="entry name" value="HMG-box_SF"/>
    <property type="match status" value="1"/>
</dbReference>
<feature type="compositionally biased region" description="Polar residues" evidence="1">
    <location>
        <begin position="471"/>
        <end position="488"/>
    </location>
</feature>
<proteinExistence type="predicted"/>
<dbReference type="InterPro" id="IPR035240">
    <property type="entry name" value="SprT_Zn_ribbon"/>
</dbReference>
<dbReference type="PANTHER" id="PTHR23099">
    <property type="entry name" value="TRANSCRIPTIONAL REGULATOR"/>
    <property type="match status" value="1"/>
</dbReference>
<evidence type="ECO:0000313" key="4">
    <source>
        <dbReference type="Proteomes" id="UP000596742"/>
    </source>
</evidence>